<dbReference type="Proteomes" id="UP000321085">
    <property type="component" value="Unassembled WGS sequence"/>
</dbReference>
<proteinExistence type="predicted"/>
<dbReference type="PROSITE" id="PS51257">
    <property type="entry name" value="PROKAR_LIPOPROTEIN"/>
    <property type="match status" value="1"/>
</dbReference>
<protein>
    <recommendedName>
        <fullName evidence="4">Lipoprotein</fullName>
    </recommendedName>
</protein>
<feature type="region of interest" description="Disordered" evidence="1">
    <location>
        <begin position="22"/>
        <end position="94"/>
    </location>
</feature>
<sequence length="94" mass="9622">MRILAAIPCLFFMGGILGGCNTGAPQGVLPRDPVPPPPSLSGGAPRQSSAAQQSSTPARRRAIDVPDRIESQRPASPAVEPVMTPSGAGAGFRF</sequence>
<keyword evidence="3" id="KW-1185">Reference proteome</keyword>
<feature type="compositionally biased region" description="Basic and acidic residues" evidence="1">
    <location>
        <begin position="61"/>
        <end position="71"/>
    </location>
</feature>
<evidence type="ECO:0000313" key="3">
    <source>
        <dbReference type="Proteomes" id="UP000321085"/>
    </source>
</evidence>
<dbReference type="AlphaFoldDB" id="A0A512C2Y2"/>
<evidence type="ECO:0000256" key="1">
    <source>
        <dbReference type="SAM" id="MobiDB-lite"/>
    </source>
</evidence>
<dbReference type="RefSeq" id="WP_147023082.1">
    <property type="nucleotide sequence ID" value="NZ_BJYU01000210.1"/>
</dbReference>
<gene>
    <name evidence="2" type="ORF">MAE02_62710</name>
</gene>
<dbReference type="EMBL" id="BJYU01000210">
    <property type="protein sequence ID" value="GEO18575.1"/>
    <property type="molecule type" value="Genomic_DNA"/>
</dbReference>
<accession>A0A512C2Y2</accession>
<comment type="caution">
    <text evidence="2">The sequence shown here is derived from an EMBL/GenBank/DDBJ whole genome shotgun (WGS) entry which is preliminary data.</text>
</comment>
<name>A0A512C2Y2_9HYPH</name>
<evidence type="ECO:0008006" key="4">
    <source>
        <dbReference type="Google" id="ProtNLM"/>
    </source>
</evidence>
<organism evidence="2 3">
    <name type="scientific">Microvirga aerophila</name>
    <dbReference type="NCBI Taxonomy" id="670291"/>
    <lineage>
        <taxon>Bacteria</taxon>
        <taxon>Pseudomonadati</taxon>
        <taxon>Pseudomonadota</taxon>
        <taxon>Alphaproteobacteria</taxon>
        <taxon>Hyphomicrobiales</taxon>
        <taxon>Methylobacteriaceae</taxon>
        <taxon>Microvirga</taxon>
    </lineage>
</organism>
<evidence type="ECO:0000313" key="2">
    <source>
        <dbReference type="EMBL" id="GEO18575.1"/>
    </source>
</evidence>
<feature type="compositionally biased region" description="Low complexity" evidence="1">
    <location>
        <begin position="40"/>
        <end position="57"/>
    </location>
</feature>
<reference evidence="2 3" key="1">
    <citation type="submission" date="2019-07" db="EMBL/GenBank/DDBJ databases">
        <title>Whole genome shotgun sequence of Microvirga aerophila NBRC 106136.</title>
        <authorList>
            <person name="Hosoyama A."/>
            <person name="Uohara A."/>
            <person name="Ohji S."/>
            <person name="Ichikawa N."/>
        </authorList>
    </citation>
    <scope>NUCLEOTIDE SEQUENCE [LARGE SCALE GENOMIC DNA]</scope>
    <source>
        <strain evidence="2 3">NBRC 106136</strain>
    </source>
</reference>